<dbReference type="GO" id="GO:0015441">
    <property type="term" value="F:ABC-type beta-glucan transporter activity"/>
    <property type="evidence" value="ECO:0007669"/>
    <property type="project" value="InterPro"/>
</dbReference>
<dbReference type="Pfam" id="PF00664">
    <property type="entry name" value="ABC_membrane"/>
    <property type="match status" value="1"/>
</dbReference>
<dbReference type="PROSITE" id="PS50929">
    <property type="entry name" value="ABC_TM1F"/>
    <property type="match status" value="1"/>
</dbReference>
<dbReference type="InterPro" id="IPR017871">
    <property type="entry name" value="ABC_transporter-like_CS"/>
</dbReference>
<keyword evidence="6 12" id="KW-0812">Transmembrane</keyword>
<comment type="subcellular location">
    <subcellularLocation>
        <location evidence="1">Cell membrane</location>
        <topology evidence="1">Multi-pass membrane protein</topology>
    </subcellularLocation>
</comment>
<evidence type="ECO:0000256" key="12">
    <source>
        <dbReference type="SAM" id="Phobius"/>
    </source>
</evidence>
<evidence type="ECO:0000256" key="5">
    <source>
        <dbReference type="ARBA" id="ARBA00022597"/>
    </source>
</evidence>
<dbReference type="InterPro" id="IPR036640">
    <property type="entry name" value="ABC1_TM_sf"/>
</dbReference>
<dbReference type="NCBIfam" id="TIGR01192">
    <property type="entry name" value="chvA"/>
    <property type="match status" value="1"/>
</dbReference>
<keyword evidence="5" id="KW-0762">Sugar transport</keyword>
<name>A0A844HQD3_9RHOB</name>
<feature type="transmembrane region" description="Helical" evidence="12">
    <location>
        <begin position="57"/>
        <end position="78"/>
    </location>
</feature>
<dbReference type="PROSITE" id="PS50893">
    <property type="entry name" value="ABC_TRANSPORTER_2"/>
    <property type="match status" value="1"/>
</dbReference>
<dbReference type="InterPro" id="IPR003439">
    <property type="entry name" value="ABC_transporter-like_ATP-bd"/>
</dbReference>
<dbReference type="FunFam" id="3.40.50.300:FF:000221">
    <property type="entry name" value="Multidrug ABC transporter ATP-binding protein"/>
    <property type="match status" value="1"/>
</dbReference>
<dbReference type="GO" id="GO:0015421">
    <property type="term" value="F:ABC-type oligopeptide transporter activity"/>
    <property type="evidence" value="ECO:0007669"/>
    <property type="project" value="TreeGrafter"/>
</dbReference>
<feature type="transmembrane region" description="Helical" evidence="12">
    <location>
        <begin position="127"/>
        <end position="152"/>
    </location>
</feature>
<keyword evidence="8 15" id="KW-0067">ATP-binding</keyword>
<dbReference type="SUPFAM" id="SSF90123">
    <property type="entry name" value="ABC transporter transmembrane region"/>
    <property type="match status" value="1"/>
</dbReference>
<dbReference type="PANTHER" id="PTHR43394">
    <property type="entry name" value="ATP-DEPENDENT PERMEASE MDL1, MITOCHONDRIAL"/>
    <property type="match status" value="1"/>
</dbReference>
<keyword evidence="9" id="KW-1278">Translocase</keyword>
<dbReference type="Proteomes" id="UP000449846">
    <property type="component" value="Unassembled WGS sequence"/>
</dbReference>
<dbReference type="PROSITE" id="PS00211">
    <property type="entry name" value="ABC_TRANSPORTER_1"/>
    <property type="match status" value="1"/>
</dbReference>
<dbReference type="OrthoDB" id="9808328at2"/>
<evidence type="ECO:0000256" key="1">
    <source>
        <dbReference type="ARBA" id="ARBA00004651"/>
    </source>
</evidence>
<dbReference type="InterPro" id="IPR027417">
    <property type="entry name" value="P-loop_NTPase"/>
</dbReference>
<dbReference type="GO" id="GO:0005886">
    <property type="term" value="C:plasma membrane"/>
    <property type="evidence" value="ECO:0007669"/>
    <property type="project" value="UniProtKB-SubCell"/>
</dbReference>
<proteinExistence type="predicted"/>
<feature type="transmembrane region" description="Helical" evidence="12">
    <location>
        <begin position="19"/>
        <end position="37"/>
    </location>
</feature>
<dbReference type="AlphaFoldDB" id="A0A844HQD3"/>
<evidence type="ECO:0000256" key="10">
    <source>
        <dbReference type="ARBA" id="ARBA00022989"/>
    </source>
</evidence>
<dbReference type="InterPro" id="IPR039421">
    <property type="entry name" value="Type_1_exporter"/>
</dbReference>
<dbReference type="InterPro" id="IPR011527">
    <property type="entry name" value="ABC1_TM_dom"/>
</dbReference>
<gene>
    <name evidence="15" type="ORF">GL300_15525</name>
</gene>
<dbReference type="GO" id="GO:0016887">
    <property type="term" value="F:ATP hydrolysis activity"/>
    <property type="evidence" value="ECO:0007669"/>
    <property type="project" value="InterPro"/>
</dbReference>
<dbReference type="PANTHER" id="PTHR43394:SF1">
    <property type="entry name" value="ATP-BINDING CASSETTE SUB-FAMILY B MEMBER 10, MITOCHONDRIAL"/>
    <property type="match status" value="1"/>
</dbReference>
<feature type="domain" description="ABC transporter" evidence="13">
    <location>
        <begin position="336"/>
        <end position="570"/>
    </location>
</feature>
<dbReference type="SUPFAM" id="SSF52540">
    <property type="entry name" value="P-loop containing nucleoside triphosphate hydrolases"/>
    <property type="match status" value="1"/>
</dbReference>
<evidence type="ECO:0000313" key="15">
    <source>
        <dbReference type="EMBL" id="MTH60624.1"/>
    </source>
</evidence>
<evidence type="ECO:0000256" key="4">
    <source>
        <dbReference type="ARBA" id="ARBA00022519"/>
    </source>
</evidence>
<dbReference type="Gene3D" id="1.20.1560.10">
    <property type="entry name" value="ABC transporter type 1, transmembrane domain"/>
    <property type="match status" value="1"/>
</dbReference>
<comment type="caution">
    <text evidence="15">The sequence shown here is derived from an EMBL/GenBank/DDBJ whole genome shotgun (WGS) entry which is preliminary data.</text>
</comment>
<reference evidence="15 16" key="1">
    <citation type="submission" date="2019-11" db="EMBL/GenBank/DDBJ databases">
        <authorList>
            <person name="Dong K."/>
        </authorList>
    </citation>
    <scope>NUCLEOTIDE SEQUENCE [LARGE SCALE GENOMIC DNA]</scope>
    <source>
        <strain evidence="15 16">NBRC 112902</strain>
    </source>
</reference>
<evidence type="ECO:0000256" key="3">
    <source>
        <dbReference type="ARBA" id="ARBA00022475"/>
    </source>
</evidence>
<keyword evidence="7" id="KW-0547">Nucleotide-binding</keyword>
<evidence type="ECO:0000313" key="16">
    <source>
        <dbReference type="Proteomes" id="UP000449846"/>
    </source>
</evidence>
<feature type="transmembrane region" description="Helical" evidence="12">
    <location>
        <begin position="158"/>
        <end position="177"/>
    </location>
</feature>
<evidence type="ECO:0000256" key="6">
    <source>
        <dbReference type="ARBA" id="ARBA00022692"/>
    </source>
</evidence>
<dbReference type="EMBL" id="WMIG01000009">
    <property type="protein sequence ID" value="MTH60624.1"/>
    <property type="molecule type" value="Genomic_DNA"/>
</dbReference>
<dbReference type="Gene3D" id="3.40.50.300">
    <property type="entry name" value="P-loop containing nucleotide triphosphate hydrolases"/>
    <property type="match status" value="1"/>
</dbReference>
<dbReference type="CDD" id="cd18562">
    <property type="entry name" value="ABC_6TM_NdvA_beta-glucan_exporter_like"/>
    <property type="match status" value="1"/>
</dbReference>
<evidence type="ECO:0000256" key="7">
    <source>
        <dbReference type="ARBA" id="ARBA00022741"/>
    </source>
</evidence>
<evidence type="ECO:0000256" key="2">
    <source>
        <dbReference type="ARBA" id="ARBA00022448"/>
    </source>
</evidence>
<accession>A0A844HQD3</accession>
<evidence type="ECO:0000256" key="8">
    <source>
        <dbReference type="ARBA" id="ARBA00022840"/>
    </source>
</evidence>
<keyword evidence="16" id="KW-1185">Reference proteome</keyword>
<keyword evidence="4" id="KW-0997">Cell inner membrane</keyword>
<feature type="domain" description="ABC transmembrane type-1" evidence="14">
    <location>
        <begin position="22"/>
        <end position="301"/>
    </location>
</feature>
<evidence type="ECO:0000256" key="11">
    <source>
        <dbReference type="ARBA" id="ARBA00023136"/>
    </source>
</evidence>
<keyword evidence="2" id="KW-0813">Transport</keyword>
<sequence>MTTADVYWRTLTLLGGEKWLAALLSATGVAIAIVQLAEPVLFGRMVDRLAEGSGAFTLIGTWAAFGLFGIFASAITAVSSDRLAHRARLSALGEAYSRAITLPISYHAEKGTGSVVRAILAGTDALFALWLGILREQLTALAGIILLIPTAISLDARMAAILAMLGLVYLVINILVIRKTREGQAQVEKHSGRLYGRVGDVLGNVTVVQSYSRFAREMQAMRQITANLLAAQYPVLTWWGLLTVLTRAAATVTMVVVFAAGAVLAQRGEITVGEIVSFGAFAGLMIGQLDRLSAFVGNIFRSTPTIRSYFELLDAPADVTDTQKAKALVAPVLGQIEYRDVSYCFPGSDQGVFDLSFEAKPGQTIALVGPTGSGKTTTLALLQRLRQPDAGSIRVDGHDIAGLKLASLRANIAVVFQEAGLFNRSIAENIRVGRPEATDAEVEQAARLAEAHHFILRKPGNYGFVIGERGNALSGGERQRIAIARAVLKNAPILILDEATSALDPATEAKIKRAIDKLRANRTTLIIAHRLSTVASADQILVLEGGRIVERGSYHDLAQQDGLFAELVREGQIVEPKSD</sequence>
<keyword evidence="11 12" id="KW-0472">Membrane</keyword>
<evidence type="ECO:0000259" key="14">
    <source>
        <dbReference type="PROSITE" id="PS50929"/>
    </source>
</evidence>
<dbReference type="Pfam" id="PF00005">
    <property type="entry name" value="ABC_tran"/>
    <property type="match status" value="1"/>
</dbReference>
<evidence type="ECO:0000259" key="13">
    <source>
        <dbReference type="PROSITE" id="PS50893"/>
    </source>
</evidence>
<dbReference type="NCBIfam" id="NF010178">
    <property type="entry name" value="PRK13657.1"/>
    <property type="match status" value="1"/>
</dbReference>
<evidence type="ECO:0000256" key="9">
    <source>
        <dbReference type="ARBA" id="ARBA00022967"/>
    </source>
</evidence>
<dbReference type="GO" id="GO:0005524">
    <property type="term" value="F:ATP binding"/>
    <property type="evidence" value="ECO:0007669"/>
    <property type="project" value="UniProtKB-KW"/>
</dbReference>
<organism evidence="15 16">
    <name type="scientific">Paracoccus litorisediminis</name>
    <dbReference type="NCBI Taxonomy" id="2006130"/>
    <lineage>
        <taxon>Bacteria</taxon>
        <taxon>Pseudomonadati</taxon>
        <taxon>Pseudomonadota</taxon>
        <taxon>Alphaproteobacteria</taxon>
        <taxon>Rhodobacterales</taxon>
        <taxon>Paracoccaceae</taxon>
        <taxon>Paracoccus</taxon>
    </lineage>
</organism>
<keyword evidence="3" id="KW-1003">Cell membrane</keyword>
<protein>
    <submittedName>
        <fullName evidence="15">Glucan ABC transporter ATP-binding protein/ permease</fullName>
    </submittedName>
</protein>
<keyword evidence="10 12" id="KW-1133">Transmembrane helix</keyword>
<dbReference type="SMART" id="SM00382">
    <property type="entry name" value="AAA"/>
    <property type="match status" value="1"/>
</dbReference>
<dbReference type="InterPro" id="IPR005896">
    <property type="entry name" value="NdvA"/>
</dbReference>
<dbReference type="InterPro" id="IPR003593">
    <property type="entry name" value="AAA+_ATPase"/>
</dbReference>